<feature type="compositionally biased region" description="Basic and acidic residues" evidence="1">
    <location>
        <begin position="643"/>
        <end position="656"/>
    </location>
</feature>
<feature type="region of interest" description="Disordered" evidence="1">
    <location>
        <begin position="59"/>
        <end position="108"/>
    </location>
</feature>
<dbReference type="Proteomes" id="UP001174909">
    <property type="component" value="Unassembled WGS sequence"/>
</dbReference>
<feature type="region of interest" description="Disordered" evidence="1">
    <location>
        <begin position="417"/>
        <end position="509"/>
    </location>
</feature>
<feature type="compositionally biased region" description="Polar residues" evidence="1">
    <location>
        <begin position="21"/>
        <end position="35"/>
    </location>
</feature>
<dbReference type="EMBL" id="CASHTH010001987">
    <property type="protein sequence ID" value="CAI8022989.1"/>
    <property type="molecule type" value="Genomic_DNA"/>
</dbReference>
<feature type="compositionally biased region" description="Basic and acidic residues" evidence="1">
    <location>
        <begin position="706"/>
        <end position="715"/>
    </location>
</feature>
<feature type="compositionally biased region" description="Basic and acidic residues" evidence="1">
    <location>
        <begin position="576"/>
        <end position="591"/>
    </location>
</feature>
<proteinExistence type="predicted"/>
<accession>A0AA35WJS9</accession>
<keyword evidence="3" id="KW-1185">Reference proteome</keyword>
<name>A0AA35WJS9_GEOBA</name>
<evidence type="ECO:0000313" key="3">
    <source>
        <dbReference type="Proteomes" id="UP001174909"/>
    </source>
</evidence>
<feature type="compositionally biased region" description="Polar residues" evidence="1">
    <location>
        <begin position="478"/>
        <end position="502"/>
    </location>
</feature>
<feature type="compositionally biased region" description="Low complexity" evidence="1">
    <location>
        <begin position="59"/>
        <end position="83"/>
    </location>
</feature>
<reference evidence="2" key="1">
    <citation type="submission" date="2023-03" db="EMBL/GenBank/DDBJ databases">
        <authorList>
            <person name="Steffen K."/>
            <person name="Cardenas P."/>
        </authorList>
    </citation>
    <scope>NUCLEOTIDE SEQUENCE</scope>
</reference>
<protein>
    <submittedName>
        <fullName evidence="2">Reticulocyte-binding protein 2 homolog a</fullName>
    </submittedName>
</protein>
<sequence length="862" mass="96672">MWGQQFGGFGLQQQQQQQQQWPGMTPQNPTPQSTDPVEWAAKAAQWAQQRQIQDHYYHQQTVTDQQLQQQQQQQMLQQHQMEQIYSQQQFPGQQQAEYAQQDLWSQQQQQVQQQVQQAQVETALLPKPLFETQQSHSPRVHQGVEPGGAPSNLPSFRGSPHGTGEDAGNYMQPSGVRIPHPQGPRGFGPRGSGNFSPRVRGERFHSPRGRGGFARPIFSQRGSPRGSPPFRHPHSEGGGGGRSPHGERTISGGHRGGPTAEHFDRAPNFDGNLAQEGSDTERDQPSRQSNYVEQLEAARQKELEKERELKRTLQRMQEVERQRKMEIEKNLEMVRRQKEERERAEKRKWEEEEAAKRAKELEELQRKRLEEEAIAKREAEELEKKRQLDMQLAQEIENKRREMERILEQKERMERELMERQAELGRVGRGGEGWGPSDDYQSEQGFPGQEGEDGPTIPSWSSDPSSIPGLGELDTETESQTMSESAAQEKQPGNQPTESQGQPPKENLQMVESLGKIVSQLQTLQGLTSSLKLLQTMPKEGGGVSEKEKAAMREKELSEDTKRKVAALLANESDSDGEKELTPKPGRKEAEDSPTPAREFEGYNIPSQTYSSYEDSDYRKDSRGPPPDDDEPVAPGSLGYSKFDYDDPRGDGREGRGSYGGYPPRAEDDYHYPPRRYPPRPPPDSDLGYPRSAPRDYPGYPGGGRWAREDDERQRPLSPPPTRGPPRVYPYDRGAPYPDPETPIPRGARPRPDDYGGLPPPRTTDPYHNRPTFPPEPKGGGGILSQMESIDYSHGGSGIKSVDYGHGTPGGTPVYPPREIPPRPLNYPSFGGPGSEYAGMYGEGVPYMGYGSPAVGGYAGRD</sequence>
<feature type="compositionally biased region" description="Basic and acidic residues" evidence="1">
    <location>
        <begin position="296"/>
        <end position="355"/>
    </location>
</feature>
<comment type="caution">
    <text evidence="2">The sequence shown here is derived from an EMBL/GenBank/DDBJ whole genome shotgun (WGS) entry which is preliminary data.</text>
</comment>
<feature type="compositionally biased region" description="Basic and acidic residues" evidence="1">
    <location>
        <begin position="545"/>
        <end position="563"/>
    </location>
</feature>
<feature type="compositionally biased region" description="Low complexity" evidence="1">
    <location>
        <begin position="455"/>
        <end position="468"/>
    </location>
</feature>
<feature type="region of interest" description="Disordered" evidence="1">
    <location>
        <begin position="133"/>
        <end position="355"/>
    </location>
</feature>
<gene>
    <name evidence="2" type="ORF">GBAR_LOCUS13465</name>
</gene>
<feature type="compositionally biased region" description="Pro residues" evidence="1">
    <location>
        <begin position="814"/>
        <end position="825"/>
    </location>
</feature>
<feature type="compositionally biased region" description="Gly residues" evidence="1">
    <location>
        <begin position="1"/>
        <end position="10"/>
    </location>
</feature>
<evidence type="ECO:0000256" key="1">
    <source>
        <dbReference type="SAM" id="MobiDB-lite"/>
    </source>
</evidence>
<feature type="compositionally biased region" description="Polar residues" evidence="1">
    <location>
        <begin position="84"/>
        <end position="105"/>
    </location>
</feature>
<feature type="compositionally biased region" description="Pro residues" evidence="1">
    <location>
        <begin position="717"/>
        <end position="728"/>
    </location>
</feature>
<feature type="region of interest" description="Disordered" evidence="1">
    <location>
        <begin position="534"/>
        <end position="828"/>
    </location>
</feature>
<evidence type="ECO:0000313" key="2">
    <source>
        <dbReference type="EMBL" id="CAI8022989.1"/>
    </source>
</evidence>
<feature type="region of interest" description="Disordered" evidence="1">
    <location>
        <begin position="1"/>
        <end position="45"/>
    </location>
</feature>
<organism evidence="2 3">
    <name type="scientific">Geodia barretti</name>
    <name type="common">Barrett's horny sponge</name>
    <dbReference type="NCBI Taxonomy" id="519541"/>
    <lineage>
        <taxon>Eukaryota</taxon>
        <taxon>Metazoa</taxon>
        <taxon>Porifera</taxon>
        <taxon>Demospongiae</taxon>
        <taxon>Heteroscleromorpha</taxon>
        <taxon>Tetractinellida</taxon>
        <taxon>Astrophorina</taxon>
        <taxon>Geodiidae</taxon>
        <taxon>Geodia</taxon>
    </lineage>
</organism>
<feature type="compositionally biased region" description="Low complexity" evidence="1">
    <location>
        <begin position="11"/>
        <end position="20"/>
    </location>
</feature>
<dbReference type="AlphaFoldDB" id="A0AA35WJS9"/>